<reference evidence="1 2" key="1">
    <citation type="journal article" date="2019" name="Int. J. Syst. Evol. Microbiol.">
        <title>The Global Catalogue of Microorganisms (GCM) 10K type strain sequencing project: providing services to taxonomists for standard genome sequencing and annotation.</title>
        <authorList>
            <consortium name="The Broad Institute Genomics Platform"/>
            <consortium name="The Broad Institute Genome Sequencing Center for Infectious Disease"/>
            <person name="Wu L."/>
            <person name="Ma J."/>
        </authorList>
    </citation>
    <scope>NUCLEOTIDE SEQUENCE [LARGE SCALE GENOMIC DNA]</scope>
    <source>
        <strain evidence="1 2">Y73</strain>
    </source>
</reference>
<accession>A0ABD5UE70</accession>
<organism evidence="1 2">
    <name type="scientific">Halorubrum trueperi</name>
    <dbReference type="NCBI Taxonomy" id="2004704"/>
    <lineage>
        <taxon>Archaea</taxon>
        <taxon>Methanobacteriati</taxon>
        <taxon>Methanobacteriota</taxon>
        <taxon>Stenosarchaea group</taxon>
        <taxon>Halobacteria</taxon>
        <taxon>Halobacteriales</taxon>
        <taxon>Haloferacaceae</taxon>
        <taxon>Halorubrum</taxon>
    </lineage>
</organism>
<protein>
    <recommendedName>
        <fullName evidence="3">Small CPxCG-related zinc finger protein</fullName>
    </recommendedName>
</protein>
<dbReference type="EMBL" id="JBHSXI010000001">
    <property type="protein sequence ID" value="MFC6887538.1"/>
    <property type="molecule type" value="Genomic_DNA"/>
</dbReference>
<gene>
    <name evidence="1" type="ORF">ACFQEY_00500</name>
</gene>
<dbReference type="AlphaFoldDB" id="A0ABD5UE70"/>
<name>A0ABD5UE70_9EURY</name>
<proteinExistence type="predicted"/>
<dbReference type="RefSeq" id="WP_379763692.1">
    <property type="nucleotide sequence ID" value="NZ_JBHSXI010000001.1"/>
</dbReference>
<evidence type="ECO:0008006" key="3">
    <source>
        <dbReference type="Google" id="ProtNLM"/>
    </source>
</evidence>
<evidence type="ECO:0000313" key="2">
    <source>
        <dbReference type="Proteomes" id="UP001596333"/>
    </source>
</evidence>
<comment type="caution">
    <text evidence="1">The sequence shown here is derived from an EMBL/GenBank/DDBJ whole genome shotgun (WGS) entry which is preliminary data.</text>
</comment>
<dbReference type="InterPro" id="IPR055985">
    <property type="entry name" value="DUF7563"/>
</dbReference>
<dbReference type="Pfam" id="PF24444">
    <property type="entry name" value="DUF7563"/>
    <property type="match status" value="1"/>
</dbReference>
<dbReference type="Proteomes" id="UP001596333">
    <property type="component" value="Unassembled WGS sequence"/>
</dbReference>
<evidence type="ECO:0000313" key="1">
    <source>
        <dbReference type="EMBL" id="MFC6887538.1"/>
    </source>
</evidence>
<keyword evidence="2" id="KW-1185">Reference proteome</keyword>
<sequence>MPTCQNCGGHVSKRYARVLTPRGVDEPRTCPNCDLIRNGAEIRERNT</sequence>